<dbReference type="PANTHER" id="PTHR30250:SF24">
    <property type="entry name" value="STAGE V SPORULATION PROTEIN B"/>
    <property type="match status" value="1"/>
</dbReference>
<organism evidence="7 8">
    <name type="scientific">Candidatus Hydrogenisulfobacillus filiaventi</name>
    <dbReference type="NCBI Taxonomy" id="2707344"/>
    <lineage>
        <taxon>Bacteria</taxon>
        <taxon>Bacillati</taxon>
        <taxon>Bacillota</taxon>
        <taxon>Clostridia</taxon>
        <taxon>Eubacteriales</taxon>
        <taxon>Clostridiales Family XVII. Incertae Sedis</taxon>
        <taxon>Candidatus Hydrogenisulfobacillus</taxon>
    </lineage>
</organism>
<feature type="transmembrane region" description="Helical" evidence="6">
    <location>
        <begin position="406"/>
        <end position="428"/>
    </location>
</feature>
<keyword evidence="5 6" id="KW-0472">Membrane</keyword>
<keyword evidence="3 6" id="KW-0812">Transmembrane</keyword>
<evidence type="ECO:0000256" key="6">
    <source>
        <dbReference type="SAM" id="Phobius"/>
    </source>
</evidence>
<feature type="transmembrane region" description="Helical" evidence="6">
    <location>
        <begin position="382"/>
        <end position="400"/>
    </location>
</feature>
<gene>
    <name evidence="7" type="ORF">R50_1651</name>
</gene>
<name>A0A6F8ZHM4_9FIRM</name>
<dbReference type="CDD" id="cd13124">
    <property type="entry name" value="MATE_SpoVB_like"/>
    <property type="match status" value="1"/>
</dbReference>
<feature type="transmembrane region" description="Helical" evidence="6">
    <location>
        <begin position="116"/>
        <end position="136"/>
    </location>
</feature>
<comment type="subcellular location">
    <subcellularLocation>
        <location evidence="1">Cell membrane</location>
        <topology evidence="1">Multi-pass membrane protein</topology>
    </subcellularLocation>
</comment>
<dbReference type="AlphaFoldDB" id="A0A6F8ZHM4"/>
<dbReference type="InterPro" id="IPR002797">
    <property type="entry name" value="Polysacc_synth"/>
</dbReference>
<feature type="transmembrane region" description="Helical" evidence="6">
    <location>
        <begin position="348"/>
        <end position="370"/>
    </location>
</feature>
<feature type="transmembrane region" description="Helical" evidence="6">
    <location>
        <begin position="87"/>
        <end position="110"/>
    </location>
</feature>
<evidence type="ECO:0000313" key="8">
    <source>
        <dbReference type="Proteomes" id="UP000503399"/>
    </source>
</evidence>
<dbReference type="PIRSF" id="PIRSF038958">
    <property type="entry name" value="PG_synth_SpoVB"/>
    <property type="match status" value="1"/>
</dbReference>
<keyword evidence="4 6" id="KW-1133">Transmembrane helix</keyword>
<evidence type="ECO:0000256" key="3">
    <source>
        <dbReference type="ARBA" id="ARBA00022692"/>
    </source>
</evidence>
<dbReference type="GO" id="GO:0005886">
    <property type="term" value="C:plasma membrane"/>
    <property type="evidence" value="ECO:0007669"/>
    <property type="project" value="UniProtKB-SubCell"/>
</dbReference>
<feature type="transmembrane region" description="Helical" evidence="6">
    <location>
        <begin position="41"/>
        <end position="66"/>
    </location>
</feature>
<feature type="transmembrane region" description="Helical" evidence="6">
    <location>
        <begin position="272"/>
        <end position="295"/>
    </location>
</feature>
<evidence type="ECO:0000256" key="5">
    <source>
        <dbReference type="ARBA" id="ARBA00023136"/>
    </source>
</evidence>
<keyword evidence="2" id="KW-1003">Cell membrane</keyword>
<evidence type="ECO:0000256" key="2">
    <source>
        <dbReference type="ARBA" id="ARBA00022475"/>
    </source>
</evidence>
<dbReference type="PANTHER" id="PTHR30250">
    <property type="entry name" value="PST FAMILY PREDICTED COLANIC ACID TRANSPORTER"/>
    <property type="match status" value="1"/>
</dbReference>
<feature type="transmembrane region" description="Helical" evidence="6">
    <location>
        <begin position="315"/>
        <end position="336"/>
    </location>
</feature>
<dbReference type="InterPro" id="IPR050833">
    <property type="entry name" value="Poly_Biosynth_Transport"/>
</dbReference>
<protein>
    <submittedName>
        <fullName evidence="7">Stage V sporulation protein B</fullName>
    </submittedName>
</protein>
<feature type="transmembrane region" description="Helical" evidence="6">
    <location>
        <begin position="440"/>
        <end position="459"/>
    </location>
</feature>
<keyword evidence="8" id="KW-1185">Reference proteome</keyword>
<reference evidence="7 8" key="1">
    <citation type="submission" date="2020-02" db="EMBL/GenBank/DDBJ databases">
        <authorList>
            <person name="Hogendoorn C."/>
        </authorList>
    </citation>
    <scope>NUCLEOTIDE SEQUENCE [LARGE SCALE GENOMIC DNA]</scope>
    <source>
        <strain evidence="7">R501</strain>
    </source>
</reference>
<dbReference type="InterPro" id="IPR024923">
    <property type="entry name" value="PG_synth_SpoVB"/>
</dbReference>
<evidence type="ECO:0000313" key="7">
    <source>
        <dbReference type="EMBL" id="CAB1129152.1"/>
    </source>
</evidence>
<feature type="transmembrane region" description="Helical" evidence="6">
    <location>
        <begin position="231"/>
        <end position="252"/>
    </location>
</feature>
<feature type="transmembrane region" description="Helical" evidence="6">
    <location>
        <begin position="465"/>
        <end position="487"/>
    </location>
</feature>
<evidence type="ECO:0000256" key="4">
    <source>
        <dbReference type="ARBA" id="ARBA00022989"/>
    </source>
</evidence>
<sequence length="498" mass="52161">MSTRRSLWRSTVTLTAAAVLSRAFGLVYRMLLARFLGARGLGVFQMVFPLYVSVVTLAAAGIPVALAQLIAERPGQERVLVAGGRRLLAWTSVPIFLALVLTAVPIAAHLYHDARFAPLMLALSPSVLLVSAGALLRGYFVGRQEMAVPAGAQVAEQAGRVAVLAALLALGDRGRGRFGPAPLIAALLIPAGDAISLAWLYRGFRRQPPQGPAGDVREAVRRLWRLSLPIAASRLSGALIGLAEAILIPARLQAGGMSEAAAVAFFGQLTGTVLPLIFFPTALAISLSTALVPAVADASGRHDPARLGREAEQALAATAFLSFPLTIVLAVLGPAFDTLLFAAHVSRPIFTALAVGGLFLYFDITISGILRGLGRTGIPMRNDLLASLVELGLIAVLGARPGQGPLMVAGAVALGFALSALLDLAALLRLLPVRLHWRRALGPPAAASFPLLLALPLWLRFFPRALPGIWTLAAAVGLAAAVFLAGLRASRFRLSKLT</sequence>
<evidence type="ECO:0000256" key="1">
    <source>
        <dbReference type="ARBA" id="ARBA00004651"/>
    </source>
</evidence>
<proteinExistence type="predicted"/>
<accession>A0A6F8ZHM4</accession>
<dbReference type="KEGG" id="hfv:R50_1651"/>
<dbReference type="Pfam" id="PF01943">
    <property type="entry name" value="Polysacc_synt"/>
    <property type="match status" value="1"/>
</dbReference>
<dbReference type="Proteomes" id="UP000503399">
    <property type="component" value="Chromosome"/>
</dbReference>
<dbReference type="EMBL" id="LR778114">
    <property type="protein sequence ID" value="CAB1129152.1"/>
    <property type="molecule type" value="Genomic_DNA"/>
</dbReference>